<sequence>MSATNAKLIALGVLGVAGLIWYASRRVSSAGGIAGLAGSAAQSAVEAVGAAGVGVVKGIGSVLGVPDTNRSACEADIASGRWLDASFSCPAGTFINAGAGSVFGSTVLWGGDSEEARRIEAARARAQYALTDPRRVDLPPAFESNGTDNAGGMDFRYF</sequence>
<evidence type="ECO:0000313" key="1">
    <source>
        <dbReference type="EMBL" id="MDR7095530.1"/>
    </source>
</evidence>
<organism evidence="1 2">
    <name type="scientific">Hydrogenophaga laconesensis</name>
    <dbReference type="NCBI Taxonomy" id="1805971"/>
    <lineage>
        <taxon>Bacteria</taxon>
        <taxon>Pseudomonadati</taxon>
        <taxon>Pseudomonadota</taxon>
        <taxon>Betaproteobacteria</taxon>
        <taxon>Burkholderiales</taxon>
        <taxon>Comamonadaceae</taxon>
        <taxon>Hydrogenophaga</taxon>
    </lineage>
</organism>
<comment type="caution">
    <text evidence="1">The sequence shown here is derived from an EMBL/GenBank/DDBJ whole genome shotgun (WGS) entry which is preliminary data.</text>
</comment>
<protein>
    <submittedName>
        <fullName evidence="1">Uncharacterized protein</fullName>
    </submittedName>
</protein>
<dbReference type="EMBL" id="JAVDWE010000009">
    <property type="protein sequence ID" value="MDR7095530.1"/>
    <property type="molecule type" value="Genomic_DNA"/>
</dbReference>
<keyword evidence="2" id="KW-1185">Reference proteome</keyword>
<gene>
    <name evidence="1" type="ORF">J2X09_003281</name>
</gene>
<proteinExistence type="predicted"/>
<evidence type="ECO:0000313" key="2">
    <source>
        <dbReference type="Proteomes" id="UP001265550"/>
    </source>
</evidence>
<accession>A0ABU1VDI2</accession>
<name>A0ABU1VDI2_9BURK</name>
<reference evidence="1 2" key="1">
    <citation type="submission" date="2023-07" db="EMBL/GenBank/DDBJ databases">
        <title>Sorghum-associated microbial communities from plants grown in Nebraska, USA.</title>
        <authorList>
            <person name="Schachtman D."/>
        </authorList>
    </citation>
    <scope>NUCLEOTIDE SEQUENCE [LARGE SCALE GENOMIC DNA]</scope>
    <source>
        <strain evidence="1 2">BE240</strain>
    </source>
</reference>
<dbReference type="RefSeq" id="WP_204731215.1">
    <property type="nucleotide sequence ID" value="NZ_JAVDWE010000009.1"/>
</dbReference>
<dbReference type="Proteomes" id="UP001265550">
    <property type="component" value="Unassembled WGS sequence"/>
</dbReference>